<dbReference type="PANTHER" id="PTHR22997">
    <property type="entry name" value="PIH1 DOMAIN-CONTAINING PROTEIN 1"/>
    <property type="match status" value="1"/>
</dbReference>
<accession>A0A8C5TQS4</accession>
<dbReference type="AlphaFoldDB" id="A0A8C5TQS4"/>
<dbReference type="OrthoDB" id="5135119at2759"/>
<evidence type="ECO:0000256" key="2">
    <source>
        <dbReference type="ARBA" id="ARBA00046233"/>
    </source>
</evidence>
<dbReference type="GO" id="GO:0005737">
    <property type="term" value="C:cytoplasm"/>
    <property type="evidence" value="ECO:0007669"/>
    <property type="project" value="TreeGrafter"/>
</dbReference>
<dbReference type="PANTHER" id="PTHR22997:SF0">
    <property type="entry name" value="PIH1 DOMAIN-CONTAINING PROTEIN 1"/>
    <property type="match status" value="1"/>
</dbReference>
<evidence type="ECO:0000256" key="3">
    <source>
        <dbReference type="SAM" id="MobiDB-lite"/>
    </source>
</evidence>
<feature type="domain" description="PIH1 N-terminal" evidence="4">
    <location>
        <begin position="45"/>
        <end position="177"/>
    </location>
</feature>
<dbReference type="GO" id="GO:0000492">
    <property type="term" value="P:box C/D snoRNP assembly"/>
    <property type="evidence" value="ECO:0007669"/>
    <property type="project" value="TreeGrafter"/>
</dbReference>
<evidence type="ECO:0000259" key="4">
    <source>
        <dbReference type="Pfam" id="PF08190"/>
    </source>
</evidence>
<dbReference type="InterPro" id="IPR012981">
    <property type="entry name" value="PIH1_N"/>
</dbReference>
<dbReference type="GO" id="GO:1990904">
    <property type="term" value="C:ribonucleoprotein complex"/>
    <property type="evidence" value="ECO:0007669"/>
    <property type="project" value="TreeGrafter"/>
</dbReference>
<evidence type="ECO:0000256" key="1">
    <source>
        <dbReference type="ARBA" id="ARBA00008511"/>
    </source>
</evidence>
<proteinExistence type="inferred from homology"/>
<feature type="compositionally biased region" description="Basic and acidic residues" evidence="3">
    <location>
        <begin position="297"/>
        <end position="314"/>
    </location>
</feature>
<feature type="region of interest" description="Disordered" evidence="3">
    <location>
        <begin position="273"/>
        <end position="350"/>
    </location>
</feature>
<comment type="function">
    <text evidence="2">Involved in the assembly of C/D box small nucleolar ribonucleoprotein (snoRNP) particles. Recruits the SWI/SNF complex to the core promoter of rRNA genes and enhances pre-rRNA transcription. Mediates interaction of TELO2 with the R2TP complex which is necessary for the stability of MTOR and SMG1. Positively regulates the assembly and activity of the mTORC1 complex.</text>
</comment>
<dbReference type="Proteomes" id="UP000694560">
    <property type="component" value="Unplaced"/>
</dbReference>
<feature type="compositionally biased region" description="Polar residues" evidence="3">
    <location>
        <begin position="317"/>
        <end position="332"/>
    </location>
</feature>
<comment type="similarity">
    <text evidence="1">Belongs to the PIH1 family.</text>
</comment>
<dbReference type="Pfam" id="PF08190">
    <property type="entry name" value="PIH1"/>
    <property type="match status" value="1"/>
</dbReference>
<dbReference type="GO" id="GO:0006364">
    <property type="term" value="P:rRNA processing"/>
    <property type="evidence" value="ECO:0007669"/>
    <property type="project" value="TreeGrafter"/>
</dbReference>
<dbReference type="Ensembl" id="ENSMCST00000010619.1">
    <property type="protein sequence ID" value="ENSMCSP00000010357.1"/>
    <property type="gene ID" value="ENSMCSG00000007285.1"/>
</dbReference>
<dbReference type="InterPro" id="IPR050734">
    <property type="entry name" value="PIH1/Kintoun_subfamily"/>
</dbReference>
<reference evidence="5" key="1">
    <citation type="submission" date="2025-08" db="UniProtKB">
        <authorList>
            <consortium name="Ensembl"/>
        </authorList>
    </citation>
    <scope>IDENTIFICATION</scope>
</reference>
<name>A0A8C5TQS4_9PASS</name>
<keyword evidence="6" id="KW-1185">Reference proteome</keyword>
<protein>
    <recommendedName>
        <fullName evidence="4">PIH1 N-terminal domain-containing protein</fullName>
    </recommendedName>
</protein>
<sequence length="364" mass="38988">MADPSLLSAELETDEAEEEAALRRLLLVRGVPADPTPLPCPVSPPRPGLCVKTRAGGDKVFVNVCHSPEVPPWTEVRDPLEIVPKSLLPRAPSVTAKFSSNGLNFAGGRGCTAYDVVVNSGFFRTLQADPLYLEFFLTVAMEGLSEKYGVELELTGWRVLRNRKFLGSISAQNIRARPRPHIQELPGGLGLLWVCPSSDPALLGPTQEGAGSLWLGLSEERLLLVRPPPEALPPSGAVSARGRCGRAAGAGAALPPDPARCRARFHRRSKVTMATAGTRPLRPWDTPPERFAPPTGSHRDDAAACVRDEGRPHGTPESFQCWSGPSPGSSRTLPDPPPQDHPGLLFGDPFQHPLTSLGSFSGLT</sequence>
<reference evidence="5" key="2">
    <citation type="submission" date="2025-09" db="UniProtKB">
        <authorList>
            <consortium name="Ensembl"/>
        </authorList>
    </citation>
    <scope>IDENTIFICATION</scope>
</reference>
<dbReference type="GO" id="GO:0097255">
    <property type="term" value="C:R2TP complex"/>
    <property type="evidence" value="ECO:0007669"/>
    <property type="project" value="TreeGrafter"/>
</dbReference>
<organism evidence="5 6">
    <name type="scientific">Malurus cyaneus samueli</name>
    <dbReference type="NCBI Taxonomy" id="2593467"/>
    <lineage>
        <taxon>Eukaryota</taxon>
        <taxon>Metazoa</taxon>
        <taxon>Chordata</taxon>
        <taxon>Craniata</taxon>
        <taxon>Vertebrata</taxon>
        <taxon>Euteleostomi</taxon>
        <taxon>Archelosauria</taxon>
        <taxon>Archosauria</taxon>
        <taxon>Dinosauria</taxon>
        <taxon>Saurischia</taxon>
        <taxon>Theropoda</taxon>
        <taxon>Coelurosauria</taxon>
        <taxon>Aves</taxon>
        <taxon>Neognathae</taxon>
        <taxon>Neoaves</taxon>
        <taxon>Telluraves</taxon>
        <taxon>Australaves</taxon>
        <taxon>Passeriformes</taxon>
        <taxon>Meliphagoidea</taxon>
        <taxon>Maluridae</taxon>
        <taxon>Malurus</taxon>
    </lineage>
</organism>
<evidence type="ECO:0000313" key="5">
    <source>
        <dbReference type="Ensembl" id="ENSMCSP00000010357.1"/>
    </source>
</evidence>
<evidence type="ECO:0000313" key="6">
    <source>
        <dbReference type="Proteomes" id="UP000694560"/>
    </source>
</evidence>